<proteinExistence type="predicted"/>
<evidence type="ECO:0000256" key="1">
    <source>
        <dbReference type="SAM" id="MobiDB-lite"/>
    </source>
</evidence>
<evidence type="ECO:0000313" key="3">
    <source>
        <dbReference type="Proteomes" id="UP001222027"/>
    </source>
</evidence>
<feature type="compositionally biased region" description="Polar residues" evidence="1">
    <location>
        <begin position="1"/>
        <end position="11"/>
    </location>
</feature>
<comment type="caution">
    <text evidence="2">The sequence shown here is derived from an EMBL/GenBank/DDBJ whole genome shotgun (WGS) entry which is preliminary data.</text>
</comment>
<accession>A0AAV8QQ05</accession>
<dbReference type="AlphaFoldDB" id="A0AAV8QQ05"/>
<reference evidence="2 3" key="1">
    <citation type="submission" date="2022-12" db="EMBL/GenBank/DDBJ databases">
        <title>Chromosome-scale assembly of the Ensete ventricosum genome.</title>
        <authorList>
            <person name="Dussert Y."/>
            <person name="Stocks J."/>
            <person name="Wendawek A."/>
            <person name="Woldeyes F."/>
            <person name="Nichols R.A."/>
            <person name="Borrell J.S."/>
        </authorList>
    </citation>
    <scope>NUCLEOTIDE SEQUENCE [LARGE SCALE GENOMIC DNA]</scope>
    <source>
        <strain evidence="3">cv. Maze</strain>
        <tissue evidence="2">Seeds</tissue>
    </source>
</reference>
<feature type="region of interest" description="Disordered" evidence="1">
    <location>
        <begin position="1"/>
        <end position="22"/>
    </location>
</feature>
<feature type="region of interest" description="Disordered" evidence="1">
    <location>
        <begin position="54"/>
        <end position="81"/>
    </location>
</feature>
<dbReference type="Proteomes" id="UP001222027">
    <property type="component" value="Unassembled WGS sequence"/>
</dbReference>
<sequence length="105" mass="11032">MWTNRIGNRQLQAAHEEKEEAPAVVAASRSVDLKYGGGKSTAAGCVGLVEKQQAEVPSRTRKGRSGGGGVDQREEVDGSGMKHNVEGFVRLGELGLSLATLMGPI</sequence>
<keyword evidence="3" id="KW-1185">Reference proteome</keyword>
<protein>
    <submittedName>
        <fullName evidence="2">Uncharacterized protein</fullName>
    </submittedName>
</protein>
<gene>
    <name evidence="2" type="ORF">OPV22_021322</name>
</gene>
<name>A0AAV8QQ05_ENSVE</name>
<evidence type="ECO:0000313" key="2">
    <source>
        <dbReference type="EMBL" id="KAJ8477595.1"/>
    </source>
</evidence>
<organism evidence="2 3">
    <name type="scientific">Ensete ventricosum</name>
    <name type="common">Abyssinian banana</name>
    <name type="synonym">Musa ensete</name>
    <dbReference type="NCBI Taxonomy" id="4639"/>
    <lineage>
        <taxon>Eukaryota</taxon>
        <taxon>Viridiplantae</taxon>
        <taxon>Streptophyta</taxon>
        <taxon>Embryophyta</taxon>
        <taxon>Tracheophyta</taxon>
        <taxon>Spermatophyta</taxon>
        <taxon>Magnoliopsida</taxon>
        <taxon>Liliopsida</taxon>
        <taxon>Zingiberales</taxon>
        <taxon>Musaceae</taxon>
        <taxon>Ensete</taxon>
    </lineage>
</organism>
<dbReference type="EMBL" id="JAQQAF010000006">
    <property type="protein sequence ID" value="KAJ8477595.1"/>
    <property type="molecule type" value="Genomic_DNA"/>
</dbReference>